<reference evidence="2" key="1">
    <citation type="submission" date="2016-10" db="EMBL/GenBank/DDBJ databases">
        <authorList>
            <person name="Varghese N."/>
            <person name="Submissions S."/>
        </authorList>
    </citation>
    <scope>NUCLEOTIDE SEQUENCE [LARGE SCALE GENOMIC DNA]</scope>
    <source>
        <strain evidence="2">DSM 26382</strain>
    </source>
</reference>
<name>A0A1G6UAP0_9GAMM</name>
<keyword evidence="2" id="KW-1185">Reference proteome</keyword>
<protein>
    <submittedName>
        <fullName evidence="1">Uncharacterized protein</fullName>
    </submittedName>
</protein>
<dbReference type="InterPro" id="IPR021268">
    <property type="entry name" value="DUF2845"/>
</dbReference>
<dbReference type="EMBL" id="FMZQ01000015">
    <property type="protein sequence ID" value="SDD38393.1"/>
    <property type="molecule type" value="Genomic_DNA"/>
</dbReference>
<dbReference type="RefSeq" id="WP_055987304.1">
    <property type="nucleotide sequence ID" value="NZ_FMZQ01000015.1"/>
</dbReference>
<evidence type="ECO:0000313" key="1">
    <source>
        <dbReference type="EMBL" id="SDD38393.1"/>
    </source>
</evidence>
<accession>A0A1G6UAP0</accession>
<dbReference type="AlphaFoldDB" id="A0A1G6UAP0"/>
<proteinExistence type="predicted"/>
<gene>
    <name evidence="1" type="ORF">SAMN05216576_11591</name>
</gene>
<dbReference type="Proteomes" id="UP000199467">
    <property type="component" value="Unassembled WGS sequence"/>
</dbReference>
<evidence type="ECO:0000313" key="2">
    <source>
        <dbReference type="Proteomes" id="UP000199467"/>
    </source>
</evidence>
<sequence>MSIVSRCVLGSVLTLSLLPVAEASMRCGTALVYEGERSVEVLRKCGEPDQREVTPPSSPQGGGVTVEQWMYGPRNGVYRYLRFLDGKLVEIRGERG</sequence>
<organism evidence="1 2">
    <name type="scientific">Ectopseudomonas chengduensis</name>
    <dbReference type="NCBI Taxonomy" id="489632"/>
    <lineage>
        <taxon>Bacteria</taxon>
        <taxon>Pseudomonadati</taxon>
        <taxon>Pseudomonadota</taxon>
        <taxon>Gammaproteobacteria</taxon>
        <taxon>Pseudomonadales</taxon>
        <taxon>Pseudomonadaceae</taxon>
        <taxon>Ectopseudomonas</taxon>
    </lineage>
</organism>
<dbReference type="Pfam" id="PF11006">
    <property type="entry name" value="DUF2845"/>
    <property type="match status" value="1"/>
</dbReference>